<protein>
    <recommendedName>
        <fullName evidence="3">Nuclear transport factor 2 family protein</fullName>
    </recommendedName>
</protein>
<dbReference type="Gene3D" id="3.10.450.50">
    <property type="match status" value="1"/>
</dbReference>
<dbReference type="Proteomes" id="UP000509658">
    <property type="component" value="Chromosome"/>
</dbReference>
<evidence type="ECO:0008006" key="3">
    <source>
        <dbReference type="Google" id="ProtNLM"/>
    </source>
</evidence>
<evidence type="ECO:0000313" key="2">
    <source>
        <dbReference type="Proteomes" id="UP000509658"/>
    </source>
</evidence>
<evidence type="ECO:0000313" key="1">
    <source>
        <dbReference type="EMBL" id="QKQ25596.1"/>
    </source>
</evidence>
<gene>
    <name evidence="1" type="ORF">HUE57_04250</name>
</gene>
<keyword evidence="2" id="KW-1185">Reference proteome</keyword>
<proteinExistence type="predicted"/>
<dbReference type="RefSeq" id="WP_174672774.1">
    <property type="nucleotide sequence ID" value="NZ_CP054491.1"/>
</dbReference>
<sequence length="68" mass="7612">MAKRIAGLKAGFNARVERNGHIAVVTADYRFTVDREVREGVDVLTLVGDARGWQIVSLVYEQHSLRSI</sequence>
<reference evidence="1 2" key="1">
    <citation type="submission" date="2020-05" db="EMBL/GenBank/DDBJ databases">
        <title>Horizontal transmission and recombination maintain forever young bacterial symbiont genomes.</title>
        <authorList>
            <person name="Russell S.L."/>
            <person name="Pepper-Tunick E."/>
            <person name="Svedberg J."/>
            <person name="Byrne A."/>
            <person name="Ruelas Castillo J."/>
            <person name="Vollmers C."/>
            <person name="Beinart R.A."/>
            <person name="Corbett-Detig R."/>
        </authorList>
    </citation>
    <scope>NUCLEOTIDE SEQUENCE [LARGE SCALE GENOMIC DNA]</scope>
    <source>
        <strain evidence="1">Santa_Monica_outfall</strain>
    </source>
</reference>
<dbReference type="AlphaFoldDB" id="A0A6N0HTU6"/>
<organism evidence="1 2">
    <name type="scientific">Candidatus Reidiella endopervernicosa</name>
    <dbReference type="NCBI Taxonomy" id="2738883"/>
    <lineage>
        <taxon>Bacteria</taxon>
        <taxon>Pseudomonadati</taxon>
        <taxon>Pseudomonadota</taxon>
        <taxon>Gammaproteobacteria</taxon>
        <taxon>Candidatus Reidiella</taxon>
    </lineage>
</organism>
<name>A0A6N0HTU6_9GAMM</name>
<accession>A0A6N0HTU6</accession>
<dbReference type="EMBL" id="CP054491">
    <property type="protein sequence ID" value="QKQ25596.1"/>
    <property type="molecule type" value="Genomic_DNA"/>
</dbReference>
<dbReference type="KEGG" id="rev:HUE57_04250"/>